<dbReference type="AlphaFoldDB" id="A0A7G9B6U1"/>
<dbReference type="InterPro" id="IPR024747">
    <property type="entry name" value="Pyridox_Oxase-rel"/>
</dbReference>
<dbReference type="RefSeq" id="WP_187333725.1">
    <property type="nucleotide sequence ID" value="NZ_CP060490.1"/>
</dbReference>
<dbReference type="KEGG" id="ohi:H8790_04450"/>
<keyword evidence="2" id="KW-1185">Reference proteome</keyword>
<sequence>MRRKDREVTDEKKIAEVIERCHCCRLGFCDKGEVYILPLSFGYEKGAFYFHGAREGRKIDLIADSPMVGFELDTDYELHEAETACKHSARFSSVIGTGRVSFVEGAAEKEAALRSIMRHSTGKGEWAFTEAMVDAVRVFRLDVEKLSCKEHL</sequence>
<protein>
    <submittedName>
        <fullName evidence="1">Pyridoxamine 5'-phosphate oxidase family protein</fullName>
    </submittedName>
</protein>
<dbReference type="Gene3D" id="2.30.110.10">
    <property type="entry name" value="Electron Transport, Fmn-binding Protein, Chain A"/>
    <property type="match status" value="1"/>
</dbReference>
<dbReference type="PANTHER" id="PTHR34071">
    <property type="entry name" value="5-NITROIMIDAZOLE ANTIBIOTICS RESISTANCE PROTEIN, NIMA-FAMILY-RELATED PROTEIN-RELATED"/>
    <property type="match status" value="1"/>
</dbReference>
<accession>A0A7G9B6U1</accession>
<evidence type="ECO:0000313" key="2">
    <source>
        <dbReference type="Proteomes" id="UP000515960"/>
    </source>
</evidence>
<dbReference type="InterPro" id="IPR012349">
    <property type="entry name" value="Split_barrel_FMN-bd"/>
</dbReference>
<dbReference type="PANTHER" id="PTHR34071:SF2">
    <property type="entry name" value="FLAVIN-NUCLEOTIDE-BINDING PROTEIN"/>
    <property type="match status" value="1"/>
</dbReference>
<dbReference type="SUPFAM" id="SSF50475">
    <property type="entry name" value="FMN-binding split barrel"/>
    <property type="match status" value="1"/>
</dbReference>
<dbReference type="EMBL" id="CP060490">
    <property type="protein sequence ID" value="QNL45272.1"/>
    <property type="molecule type" value="Genomic_DNA"/>
</dbReference>
<evidence type="ECO:0000313" key="1">
    <source>
        <dbReference type="EMBL" id="QNL45272.1"/>
    </source>
</evidence>
<gene>
    <name evidence="1" type="ORF">H8790_04450</name>
</gene>
<proteinExistence type="predicted"/>
<name>A0A7G9B6U1_9FIRM</name>
<dbReference type="Proteomes" id="UP000515960">
    <property type="component" value="Chromosome"/>
</dbReference>
<reference evidence="1 2" key="1">
    <citation type="submission" date="2020-08" db="EMBL/GenBank/DDBJ databases">
        <authorList>
            <person name="Liu C."/>
            <person name="Sun Q."/>
        </authorList>
    </citation>
    <scope>NUCLEOTIDE SEQUENCE [LARGE SCALE GENOMIC DNA]</scope>
    <source>
        <strain evidence="1 2">NSJ-62</strain>
    </source>
</reference>
<organism evidence="1 2">
    <name type="scientific">Oscillibacter hominis</name>
    <dbReference type="NCBI Taxonomy" id="2763056"/>
    <lineage>
        <taxon>Bacteria</taxon>
        <taxon>Bacillati</taxon>
        <taxon>Bacillota</taxon>
        <taxon>Clostridia</taxon>
        <taxon>Eubacteriales</taxon>
        <taxon>Oscillospiraceae</taxon>
        <taxon>Oscillibacter</taxon>
    </lineage>
</organism>
<dbReference type="Pfam" id="PF12900">
    <property type="entry name" value="Pyridox_ox_2"/>
    <property type="match status" value="1"/>
</dbReference>